<evidence type="ECO:0000259" key="3">
    <source>
        <dbReference type="SMART" id="SM00939"/>
    </source>
</evidence>
<keyword evidence="1" id="KW-0378">Hydrolase</keyword>
<dbReference type="STRING" id="332977.SAMN05421740_102505"/>
<dbReference type="InterPro" id="IPR008979">
    <property type="entry name" value="Galactose-bd-like_sf"/>
</dbReference>
<dbReference type="Pfam" id="PF08530">
    <property type="entry name" value="PepX_C"/>
    <property type="match status" value="1"/>
</dbReference>
<keyword evidence="5" id="KW-1185">Reference proteome</keyword>
<dbReference type="InterPro" id="IPR005674">
    <property type="entry name" value="CocE/Ser_esterase"/>
</dbReference>
<proteinExistence type="predicted"/>
<gene>
    <name evidence="4" type="ORF">SAMN05421740_102505</name>
</gene>
<dbReference type="Gene3D" id="3.40.50.1820">
    <property type="entry name" value="alpha/beta hydrolase"/>
    <property type="match status" value="1"/>
</dbReference>
<dbReference type="SUPFAM" id="SSF49785">
    <property type="entry name" value="Galactose-binding domain-like"/>
    <property type="match status" value="1"/>
</dbReference>
<feature type="chain" id="PRO_5011726000" description="Xaa-Pro dipeptidyl-peptidase C-terminal domain-containing protein" evidence="2">
    <location>
        <begin position="20"/>
        <end position="609"/>
    </location>
</feature>
<dbReference type="Proteomes" id="UP000198916">
    <property type="component" value="Unassembled WGS sequence"/>
</dbReference>
<reference evidence="5" key="1">
    <citation type="submission" date="2016-10" db="EMBL/GenBank/DDBJ databases">
        <authorList>
            <person name="Varghese N."/>
            <person name="Submissions S."/>
        </authorList>
    </citation>
    <scope>NUCLEOTIDE SEQUENCE [LARGE SCALE GENOMIC DNA]</scope>
    <source>
        <strain evidence="5">Jip14</strain>
    </source>
</reference>
<protein>
    <recommendedName>
        <fullName evidence="3">Xaa-Pro dipeptidyl-peptidase C-terminal domain-containing protein</fullName>
    </recommendedName>
</protein>
<evidence type="ECO:0000313" key="4">
    <source>
        <dbReference type="EMBL" id="SEK71756.1"/>
    </source>
</evidence>
<name>A0A1H7JB31_9SPHI</name>
<dbReference type="RefSeq" id="WP_090603757.1">
    <property type="nucleotide sequence ID" value="NZ_FNZR01000002.1"/>
</dbReference>
<dbReference type="EMBL" id="FNZR01000002">
    <property type="protein sequence ID" value="SEK71756.1"/>
    <property type="molecule type" value="Genomic_DNA"/>
</dbReference>
<dbReference type="InterPro" id="IPR013736">
    <property type="entry name" value="Xaa-Pro_dipept_C"/>
</dbReference>
<dbReference type="Pfam" id="PF02129">
    <property type="entry name" value="Peptidase_S15"/>
    <property type="match status" value="1"/>
</dbReference>
<dbReference type="OrthoDB" id="319764at2"/>
<evidence type="ECO:0000256" key="2">
    <source>
        <dbReference type="SAM" id="SignalP"/>
    </source>
</evidence>
<dbReference type="SUPFAM" id="SSF53474">
    <property type="entry name" value="alpha/beta-Hydrolases"/>
    <property type="match status" value="1"/>
</dbReference>
<feature type="signal peptide" evidence="2">
    <location>
        <begin position="1"/>
        <end position="19"/>
    </location>
</feature>
<feature type="domain" description="Xaa-Pro dipeptidyl-peptidase C-terminal" evidence="3">
    <location>
        <begin position="352"/>
        <end position="604"/>
    </location>
</feature>
<organism evidence="4 5">
    <name type="scientific">Parapedobacter koreensis</name>
    <dbReference type="NCBI Taxonomy" id="332977"/>
    <lineage>
        <taxon>Bacteria</taxon>
        <taxon>Pseudomonadati</taxon>
        <taxon>Bacteroidota</taxon>
        <taxon>Sphingobacteriia</taxon>
        <taxon>Sphingobacteriales</taxon>
        <taxon>Sphingobacteriaceae</taxon>
        <taxon>Parapedobacter</taxon>
    </lineage>
</organism>
<dbReference type="InterPro" id="IPR050585">
    <property type="entry name" value="Xaa-Pro_dipeptidyl-ppase/CocE"/>
</dbReference>
<dbReference type="InterPro" id="IPR029058">
    <property type="entry name" value="AB_hydrolase_fold"/>
</dbReference>
<accession>A0A1H7JB31</accession>
<dbReference type="GO" id="GO:0008239">
    <property type="term" value="F:dipeptidyl-peptidase activity"/>
    <property type="evidence" value="ECO:0007669"/>
    <property type="project" value="InterPro"/>
</dbReference>
<dbReference type="AlphaFoldDB" id="A0A1H7JB31"/>
<dbReference type="NCBIfam" id="TIGR00976">
    <property type="entry name" value="CocE_NonD"/>
    <property type="match status" value="1"/>
</dbReference>
<dbReference type="PANTHER" id="PTHR43056:SF10">
    <property type="entry name" value="COCE_NOND FAMILY, PUTATIVE (AFU_ORTHOLOGUE AFUA_7G00600)-RELATED"/>
    <property type="match status" value="1"/>
</dbReference>
<evidence type="ECO:0000256" key="1">
    <source>
        <dbReference type="ARBA" id="ARBA00022801"/>
    </source>
</evidence>
<dbReference type="Gene3D" id="1.10.3020.10">
    <property type="entry name" value="alpha-amino acid ester hydrolase ( Helical cap domain)"/>
    <property type="match status" value="1"/>
</dbReference>
<dbReference type="SMART" id="SM00939">
    <property type="entry name" value="PepX_C"/>
    <property type="match status" value="1"/>
</dbReference>
<sequence length="609" mass="69545">MKRILLLVAFVVYLSVSFAQDDYVKTHYEKTETYITMRDGVRLYTVIYSPKDKSLSYPILMQRTCYSAGPYGDALKAALGPNALLMRDGYVFVYQDVRGRYMSEGEFTNMRPQLAAEERRDKTAIDESTDTYDTIDWLVNNVPGNNGRVGLWGGSYPGFYTAAGALSNHPALKAASPQAPIGDFFFDDFHHNGSMLASYFFAVPVFGFHKDGPQQKGWYPTARPDTQDSYDFFLRLGAIENATPYQGKDNFFWRELLDHPNYDEFWQRRGLIQHLNDVKPAIMVVGGWFDAEDLYGPLHIYGGIEKNSSNYNTIVMGPWSHGDWARERGRQEIGDIYFGDSLSTAYQRDIEFRFFDHFLKGEGDGQTDLPEAHMFDTGKKQWQDFQQWPPATATATSLYLQPDGKLTFNKPAAGEASSAFISDPLKPVPYSQAEEIVFTPRSYMTSDQRDNARRPDVLVFETDTLTEDITLSGNLLANMWVSTSSTDADWVVKLVDVFPGSETLSNYHMLVRGDIMPGRFRNSFERPEAFTPNRVTEVPVHLQDIFHTFKKGHRIQVQVQSTWFPLFDRNPQKFTENPYKAKPTDYTKAEHKVYHDATHSSHITVQILK</sequence>
<keyword evidence="2" id="KW-0732">Signal</keyword>
<dbReference type="PANTHER" id="PTHR43056">
    <property type="entry name" value="PEPTIDASE S9 PROLYL OLIGOPEPTIDASE"/>
    <property type="match status" value="1"/>
</dbReference>
<dbReference type="InterPro" id="IPR000383">
    <property type="entry name" value="Xaa-Pro-like_dom"/>
</dbReference>
<dbReference type="Gene3D" id="2.60.120.260">
    <property type="entry name" value="Galactose-binding domain-like"/>
    <property type="match status" value="1"/>
</dbReference>
<evidence type="ECO:0000313" key="5">
    <source>
        <dbReference type="Proteomes" id="UP000198916"/>
    </source>
</evidence>